<dbReference type="Proteomes" id="UP000274504">
    <property type="component" value="Unassembled WGS sequence"/>
</dbReference>
<keyword evidence="5 9" id="KW-0297">G-protein coupled receptor</keyword>
<feature type="transmembrane region" description="Helical" evidence="11">
    <location>
        <begin position="128"/>
        <end position="151"/>
    </location>
</feature>
<feature type="domain" description="G-protein coupled receptors family 1 profile" evidence="12">
    <location>
        <begin position="28"/>
        <end position="571"/>
    </location>
</feature>
<evidence type="ECO:0000259" key="12">
    <source>
        <dbReference type="PROSITE" id="PS50262"/>
    </source>
</evidence>
<evidence type="ECO:0000256" key="10">
    <source>
        <dbReference type="SAM" id="MobiDB-lite"/>
    </source>
</evidence>
<keyword evidence="8 9" id="KW-0807">Transducer</keyword>
<evidence type="ECO:0000256" key="9">
    <source>
        <dbReference type="RuleBase" id="RU000688"/>
    </source>
</evidence>
<evidence type="ECO:0000256" key="6">
    <source>
        <dbReference type="ARBA" id="ARBA00023136"/>
    </source>
</evidence>
<dbReference type="PANTHER" id="PTHR24247:SF191">
    <property type="entry name" value="MUSCARINIC ACETYLCHOLINE RECEPTOR, B-TYPE, ISOFORM A"/>
    <property type="match status" value="1"/>
</dbReference>
<dbReference type="PROSITE" id="PS00237">
    <property type="entry name" value="G_PROTEIN_RECEP_F1_1"/>
    <property type="match status" value="1"/>
</dbReference>
<keyword evidence="3 9" id="KW-0812">Transmembrane</keyword>
<evidence type="ECO:0000313" key="15">
    <source>
        <dbReference type="WBParaSite" id="HDID_0000122901-mRNA-1"/>
    </source>
</evidence>
<sequence length="593" mass="67820">MSDTPYQLPVIVVLSILSSLVSICTIGGNMLVLMAFCVDRGVRTPNNYFIISLAVTDLTIGLVSINFFVVYILLGYWPLGNFICDLWLTIDFTACLVSQVTVFLITLDRYFSVKFPVKYRNWRSETKLKCILSISWLAPASLWTPLIFAWYEITGQPRPPPNECNVPFTNYTTFNTLLAISYFWIPLCCITSIYVGIYRVAAGLHQKFEDSHKGLADLVLMAGTTMSKIGLSVKVTEPSNRVKPTNGAEKPNEEQNYASTKRLDIKSADAVRRIENGLNKPTQPNKSSSQFQIEHPIEYIDSGLGESNNNQRPQFDLGYVGHKRQTSSVSLESPDFCEHYQCISSPNAPPSQTSSVLSESDDPWTRQSDTRLSYRFEDHCRDSTRHSQENENNGERTTQVITPPQTIHLPQPIEEKKTKSRRSLVTFCRPFKRLTRAIRSESCSVMKAEISSSDSSKHHENHNNKLPGTLSQQSLNRQSSMRDWFFRFQNSKNMESHKTERRKRRRARKALRMISFILGAFVMCWTPYHIIIIVKGFCDIPSTGYSCIDVHLYNFAYFMCYMNSPINPFCYAMANIAFKRAFLRILHGDFRIK</sequence>
<dbReference type="WBParaSite" id="HDID_0000122901-mRNA-1">
    <property type="protein sequence ID" value="HDID_0000122901-mRNA-1"/>
    <property type="gene ID" value="HDID_0000122901"/>
</dbReference>
<dbReference type="InterPro" id="IPR000276">
    <property type="entry name" value="GPCR_Rhodpsn"/>
</dbReference>
<dbReference type="OrthoDB" id="10071887at2759"/>
<feature type="transmembrane region" description="Helical" evidence="11">
    <location>
        <begin position="48"/>
        <end position="74"/>
    </location>
</feature>
<dbReference type="GO" id="GO:0045202">
    <property type="term" value="C:synapse"/>
    <property type="evidence" value="ECO:0007669"/>
    <property type="project" value="TreeGrafter"/>
</dbReference>
<evidence type="ECO:0000256" key="3">
    <source>
        <dbReference type="ARBA" id="ARBA00022692"/>
    </source>
</evidence>
<comment type="similarity">
    <text evidence="9">Belongs to the G-protein coupled receptor 1 family.</text>
</comment>
<dbReference type="PROSITE" id="PS50262">
    <property type="entry name" value="G_PROTEIN_RECEP_F1_2"/>
    <property type="match status" value="1"/>
</dbReference>
<accession>A0A158QCB6</accession>
<evidence type="ECO:0000256" key="7">
    <source>
        <dbReference type="ARBA" id="ARBA00023170"/>
    </source>
</evidence>
<evidence type="ECO:0000256" key="1">
    <source>
        <dbReference type="ARBA" id="ARBA00004651"/>
    </source>
</evidence>
<feature type="region of interest" description="Disordered" evidence="10">
    <location>
        <begin position="237"/>
        <end position="262"/>
    </location>
</feature>
<dbReference type="AlphaFoldDB" id="A0A158QCB6"/>
<keyword evidence="4 11" id="KW-1133">Transmembrane helix</keyword>
<dbReference type="EMBL" id="UYSG01000213">
    <property type="protein sequence ID" value="VDL18691.1"/>
    <property type="molecule type" value="Genomic_DNA"/>
</dbReference>
<dbReference type="InterPro" id="IPR017452">
    <property type="entry name" value="GPCR_Rhodpsn_7TM"/>
</dbReference>
<feature type="transmembrane region" description="Helical" evidence="11">
    <location>
        <begin position="6"/>
        <end position="36"/>
    </location>
</feature>
<evidence type="ECO:0000256" key="5">
    <source>
        <dbReference type="ARBA" id="ARBA00023040"/>
    </source>
</evidence>
<evidence type="ECO:0000313" key="13">
    <source>
        <dbReference type="EMBL" id="VDL18691.1"/>
    </source>
</evidence>
<evidence type="ECO:0000313" key="14">
    <source>
        <dbReference type="Proteomes" id="UP000274504"/>
    </source>
</evidence>
<feature type="region of interest" description="Disordered" evidence="10">
    <location>
        <begin position="449"/>
        <end position="475"/>
    </location>
</feature>
<dbReference type="GO" id="GO:0005886">
    <property type="term" value="C:plasma membrane"/>
    <property type="evidence" value="ECO:0007669"/>
    <property type="project" value="UniProtKB-SubCell"/>
</dbReference>
<evidence type="ECO:0000256" key="8">
    <source>
        <dbReference type="ARBA" id="ARBA00023224"/>
    </source>
</evidence>
<dbReference type="GO" id="GO:0007187">
    <property type="term" value="P:G protein-coupled receptor signaling pathway, coupled to cyclic nucleotide second messenger"/>
    <property type="evidence" value="ECO:0007669"/>
    <property type="project" value="TreeGrafter"/>
</dbReference>
<reference evidence="13 14" key="2">
    <citation type="submission" date="2018-11" db="EMBL/GenBank/DDBJ databases">
        <authorList>
            <consortium name="Pathogen Informatics"/>
        </authorList>
    </citation>
    <scope>NUCLEOTIDE SEQUENCE [LARGE SCALE GENOMIC DNA]</scope>
</reference>
<proteinExistence type="inferred from homology"/>
<dbReference type="GO" id="GO:0004993">
    <property type="term" value="F:G protein-coupled serotonin receptor activity"/>
    <property type="evidence" value="ECO:0007669"/>
    <property type="project" value="TreeGrafter"/>
</dbReference>
<dbReference type="GO" id="GO:0016907">
    <property type="term" value="F:G protein-coupled acetylcholine receptor activity"/>
    <property type="evidence" value="ECO:0007669"/>
    <property type="project" value="TreeGrafter"/>
</dbReference>
<dbReference type="PRINTS" id="PR00237">
    <property type="entry name" value="GPCRRHODOPSN"/>
</dbReference>
<evidence type="ECO:0000256" key="11">
    <source>
        <dbReference type="SAM" id="Phobius"/>
    </source>
</evidence>
<feature type="transmembrane region" description="Helical" evidence="11">
    <location>
        <begin position="86"/>
        <end position="107"/>
    </location>
</feature>
<dbReference type="Gene3D" id="1.20.1070.10">
    <property type="entry name" value="Rhodopsin 7-helix transmembrane proteins"/>
    <property type="match status" value="2"/>
</dbReference>
<feature type="transmembrane region" description="Helical" evidence="11">
    <location>
        <begin position="171"/>
        <end position="197"/>
    </location>
</feature>
<feature type="transmembrane region" description="Helical" evidence="11">
    <location>
        <begin position="510"/>
        <end position="528"/>
    </location>
</feature>
<feature type="compositionally biased region" description="Basic and acidic residues" evidence="10">
    <location>
        <begin position="368"/>
        <end position="389"/>
    </location>
</feature>
<feature type="region of interest" description="Disordered" evidence="10">
    <location>
        <begin position="342"/>
        <end position="419"/>
    </location>
</feature>
<feature type="compositionally biased region" description="Polar residues" evidence="10">
    <location>
        <begin position="342"/>
        <end position="358"/>
    </location>
</feature>
<dbReference type="Pfam" id="PF00001">
    <property type="entry name" value="7tm_1"/>
    <property type="match status" value="1"/>
</dbReference>
<organism evidence="15">
    <name type="scientific">Hymenolepis diminuta</name>
    <name type="common">Rat tapeworm</name>
    <dbReference type="NCBI Taxonomy" id="6216"/>
    <lineage>
        <taxon>Eukaryota</taxon>
        <taxon>Metazoa</taxon>
        <taxon>Spiralia</taxon>
        <taxon>Lophotrochozoa</taxon>
        <taxon>Platyhelminthes</taxon>
        <taxon>Cestoda</taxon>
        <taxon>Eucestoda</taxon>
        <taxon>Cyclophyllidea</taxon>
        <taxon>Hymenolepididae</taxon>
        <taxon>Hymenolepis</taxon>
    </lineage>
</organism>
<dbReference type="PANTHER" id="PTHR24247">
    <property type="entry name" value="5-HYDROXYTRYPTAMINE RECEPTOR"/>
    <property type="match status" value="1"/>
</dbReference>
<feature type="compositionally biased region" description="Polar residues" evidence="10">
    <location>
        <begin position="464"/>
        <end position="475"/>
    </location>
</feature>
<gene>
    <name evidence="13" type="ORF">HDID_LOCUS1230</name>
</gene>
<keyword evidence="2" id="KW-1003">Cell membrane</keyword>
<dbReference type="STRING" id="6216.A0A158QCB6"/>
<keyword evidence="7 9" id="KW-0675">Receptor</keyword>
<evidence type="ECO:0000256" key="4">
    <source>
        <dbReference type="ARBA" id="ARBA00022989"/>
    </source>
</evidence>
<evidence type="ECO:0000256" key="2">
    <source>
        <dbReference type="ARBA" id="ARBA00022475"/>
    </source>
</evidence>
<comment type="subcellular location">
    <subcellularLocation>
        <location evidence="1">Cell membrane</location>
        <topology evidence="1">Multi-pass membrane protein</topology>
    </subcellularLocation>
</comment>
<protein>
    <submittedName>
        <fullName evidence="15">G_PROTEIN_RECEP_F1_2 domain-containing protein</fullName>
    </submittedName>
</protein>
<dbReference type="SUPFAM" id="SSF81321">
    <property type="entry name" value="Family A G protein-coupled receptor-like"/>
    <property type="match status" value="1"/>
</dbReference>
<feature type="compositionally biased region" description="Polar residues" evidence="10">
    <location>
        <begin position="395"/>
        <end position="405"/>
    </location>
</feature>
<dbReference type="GO" id="GO:0030425">
    <property type="term" value="C:dendrite"/>
    <property type="evidence" value="ECO:0007669"/>
    <property type="project" value="TreeGrafter"/>
</dbReference>
<dbReference type="GO" id="GO:0007197">
    <property type="term" value="P:adenylate cyclase-inhibiting G protein-coupled acetylcholine receptor signaling pathway"/>
    <property type="evidence" value="ECO:0007669"/>
    <property type="project" value="TreeGrafter"/>
</dbReference>
<name>A0A158QCB6_HYMDI</name>
<keyword evidence="6 11" id="KW-0472">Membrane</keyword>
<reference evidence="15" key="1">
    <citation type="submission" date="2016-04" db="UniProtKB">
        <authorList>
            <consortium name="WormBaseParasite"/>
        </authorList>
    </citation>
    <scope>IDENTIFICATION</scope>
</reference>